<evidence type="ECO:0000313" key="1">
    <source>
        <dbReference type="EMBL" id="PSJ61512.1"/>
    </source>
</evidence>
<dbReference type="RefSeq" id="WP_106723943.1">
    <property type="nucleotide sequence ID" value="NZ_PXYL01000004.1"/>
</dbReference>
<accession>A0A2P7SG93</accession>
<dbReference type="EMBL" id="PXYL01000004">
    <property type="protein sequence ID" value="PSJ61512.1"/>
    <property type="molecule type" value="Genomic_DNA"/>
</dbReference>
<dbReference type="AlphaFoldDB" id="A0A2P7SG93"/>
<evidence type="ECO:0000313" key="2">
    <source>
        <dbReference type="Proteomes" id="UP000240653"/>
    </source>
</evidence>
<comment type="caution">
    <text evidence="1">The sequence shown here is derived from an EMBL/GenBank/DDBJ whole genome shotgun (WGS) entry which is preliminary data.</text>
</comment>
<proteinExistence type="predicted"/>
<dbReference type="Proteomes" id="UP000240653">
    <property type="component" value="Unassembled WGS sequence"/>
</dbReference>
<keyword evidence="2" id="KW-1185">Reference proteome</keyword>
<protein>
    <submittedName>
        <fullName evidence="1">Uncharacterized protein</fullName>
    </submittedName>
</protein>
<organism evidence="1 2">
    <name type="scientific">Pseudaminobacter soli</name>
    <name type="common">ex Li et al. 2025</name>
    <dbReference type="NCBI Taxonomy" id="1295366"/>
    <lineage>
        <taxon>Bacteria</taxon>
        <taxon>Pseudomonadati</taxon>
        <taxon>Pseudomonadota</taxon>
        <taxon>Alphaproteobacteria</taxon>
        <taxon>Hyphomicrobiales</taxon>
        <taxon>Phyllobacteriaceae</taxon>
        <taxon>Pseudaminobacter</taxon>
    </lineage>
</organism>
<reference evidence="1 2" key="1">
    <citation type="submission" date="2018-03" db="EMBL/GenBank/DDBJ databases">
        <title>The draft genome of Mesorhizobium soli JCM 19897.</title>
        <authorList>
            <person name="Li L."/>
            <person name="Liu L."/>
            <person name="Liang L."/>
            <person name="Wang T."/>
            <person name="Zhang X."/>
        </authorList>
    </citation>
    <scope>NUCLEOTIDE SEQUENCE [LARGE SCALE GENOMIC DNA]</scope>
    <source>
        <strain evidence="1 2">JCM 19897</strain>
    </source>
</reference>
<name>A0A2P7SG93_9HYPH</name>
<gene>
    <name evidence="1" type="ORF">C7I85_10710</name>
</gene>
<sequence>MNGIHRNSAALRLINHRKIRTIAAVVMGLGLAASIGTSAYAKDCALRLPLSSVRNHQAAGTVASARGQVNVLGPNQGWAPASVGTPIALGGAVETGPVSRASLAVGQHRLDLKPRMQATFTTEGERLCVVLSETDPSGVVGAGNGTALIVGGAAVALGIGAALATSTGDDTKPLSP</sequence>